<dbReference type="Proteomes" id="UP001189429">
    <property type="component" value="Unassembled WGS sequence"/>
</dbReference>
<evidence type="ECO:0000313" key="2">
    <source>
        <dbReference type="Proteomes" id="UP001189429"/>
    </source>
</evidence>
<proteinExistence type="predicted"/>
<evidence type="ECO:0000313" key="1">
    <source>
        <dbReference type="EMBL" id="CAK0891056.1"/>
    </source>
</evidence>
<dbReference type="EMBL" id="CAUYUJ010019422">
    <property type="protein sequence ID" value="CAK0891056.1"/>
    <property type="molecule type" value="Genomic_DNA"/>
</dbReference>
<comment type="caution">
    <text evidence="1">The sequence shown here is derived from an EMBL/GenBank/DDBJ whole genome shotgun (WGS) entry which is preliminary data.</text>
</comment>
<protein>
    <submittedName>
        <fullName evidence="1">Uncharacterized protein</fullName>
    </submittedName>
</protein>
<reference evidence="1" key="1">
    <citation type="submission" date="2023-10" db="EMBL/GenBank/DDBJ databases">
        <authorList>
            <person name="Chen Y."/>
            <person name="Shah S."/>
            <person name="Dougan E. K."/>
            <person name="Thang M."/>
            <person name="Chan C."/>
        </authorList>
    </citation>
    <scope>NUCLEOTIDE SEQUENCE [LARGE SCALE GENOMIC DNA]</scope>
</reference>
<gene>
    <name evidence="1" type="ORF">PCOR1329_LOCUS71112</name>
</gene>
<sequence length="167" mass="18591">MTRTRQGSRMDHRRPWIQCIVLPWASRPHRRPRFPPSPRDLLGGVYEARFQDAHFAPAGGLPGTTARLRRWFTALSSCINGGHCSPLMVALILRFLEAPKASEVMAMPGDGDARHDQFPCVSEPADWPSDELDEDTLEVPPDEVDVDRANRFVASPALLSPTRQAAP</sequence>
<organism evidence="1 2">
    <name type="scientific">Prorocentrum cordatum</name>
    <dbReference type="NCBI Taxonomy" id="2364126"/>
    <lineage>
        <taxon>Eukaryota</taxon>
        <taxon>Sar</taxon>
        <taxon>Alveolata</taxon>
        <taxon>Dinophyceae</taxon>
        <taxon>Prorocentrales</taxon>
        <taxon>Prorocentraceae</taxon>
        <taxon>Prorocentrum</taxon>
    </lineage>
</organism>
<keyword evidence="2" id="KW-1185">Reference proteome</keyword>
<name>A0ABN9WZC0_9DINO</name>
<feature type="non-terminal residue" evidence="1">
    <location>
        <position position="167"/>
    </location>
</feature>
<accession>A0ABN9WZC0</accession>